<evidence type="ECO:0000256" key="7">
    <source>
        <dbReference type="RuleBase" id="RU363032"/>
    </source>
</evidence>
<evidence type="ECO:0000256" key="1">
    <source>
        <dbReference type="ARBA" id="ARBA00004651"/>
    </source>
</evidence>
<dbReference type="STRING" id="673521.SAMN05660991_04200"/>
<dbReference type="AlphaFoldDB" id="A0A1H8W9F8"/>
<keyword evidence="10" id="KW-1185">Reference proteome</keyword>
<dbReference type="Gene3D" id="1.10.3720.10">
    <property type="entry name" value="MetI-like"/>
    <property type="match status" value="1"/>
</dbReference>
<evidence type="ECO:0000256" key="4">
    <source>
        <dbReference type="ARBA" id="ARBA00022692"/>
    </source>
</evidence>
<sequence length="288" mass="30344">MSALLSAPASETATVEPATVAARRRRGSGRWHRVGVRVLATAALLGLWQLLYSLRIWSPVLLPSPRAVWDALIRTSTTHDGTVGYQGHLLIEHLGISLQRIALGSVLGIAAGLAVGLLMGTLPWVRVVVEPWVTFVRALPPLAYFSLLIIWFGIDESPKVWLLAIAAMPPVAVATAAAVVGAPTALVEAARAMGARGWQVTTTVVLPAALPEIATGIRLAVGIAYSSLVAAETVNGMPGIGGMIRDAQTYLQSDVVILGLFAIGLSGLAIDGVLRAIERRLVPWRGRG</sequence>
<evidence type="ECO:0000313" key="10">
    <source>
        <dbReference type="Proteomes" id="UP000198960"/>
    </source>
</evidence>
<feature type="transmembrane region" description="Helical" evidence="7">
    <location>
        <begin position="160"/>
        <end position="187"/>
    </location>
</feature>
<evidence type="ECO:0000256" key="5">
    <source>
        <dbReference type="ARBA" id="ARBA00022989"/>
    </source>
</evidence>
<gene>
    <name evidence="9" type="ORF">SAMN05660991_04200</name>
</gene>
<evidence type="ECO:0000256" key="3">
    <source>
        <dbReference type="ARBA" id="ARBA00022475"/>
    </source>
</evidence>
<comment type="subcellular location">
    <subcellularLocation>
        <location evidence="1 7">Cell membrane</location>
        <topology evidence="1 7">Multi-pass membrane protein</topology>
    </subcellularLocation>
</comment>
<keyword evidence="5 7" id="KW-1133">Transmembrane helix</keyword>
<name>A0A1H8W9F8_9ACTN</name>
<proteinExistence type="inferred from homology"/>
<keyword evidence="6 7" id="KW-0472">Membrane</keyword>
<dbReference type="RefSeq" id="WP_139220544.1">
    <property type="nucleotide sequence ID" value="NZ_FOEE01000018.1"/>
</dbReference>
<evidence type="ECO:0000313" key="9">
    <source>
        <dbReference type="EMBL" id="SEP24284.1"/>
    </source>
</evidence>
<dbReference type="PANTHER" id="PTHR30151:SF0">
    <property type="entry name" value="ABC TRANSPORTER PERMEASE PROTEIN MJ0413-RELATED"/>
    <property type="match status" value="1"/>
</dbReference>
<reference evidence="10" key="1">
    <citation type="submission" date="2016-10" db="EMBL/GenBank/DDBJ databases">
        <authorList>
            <person name="Varghese N."/>
            <person name="Submissions S."/>
        </authorList>
    </citation>
    <scope>NUCLEOTIDE SEQUENCE [LARGE SCALE GENOMIC DNA]</scope>
    <source>
        <strain evidence="10">DSM 45413</strain>
    </source>
</reference>
<dbReference type="InterPro" id="IPR000515">
    <property type="entry name" value="MetI-like"/>
</dbReference>
<evidence type="ECO:0000256" key="6">
    <source>
        <dbReference type="ARBA" id="ARBA00023136"/>
    </source>
</evidence>
<dbReference type="CDD" id="cd06261">
    <property type="entry name" value="TM_PBP2"/>
    <property type="match status" value="1"/>
</dbReference>
<dbReference type="SUPFAM" id="SSF161098">
    <property type="entry name" value="MetI-like"/>
    <property type="match status" value="1"/>
</dbReference>
<dbReference type="InterPro" id="IPR035906">
    <property type="entry name" value="MetI-like_sf"/>
</dbReference>
<protein>
    <submittedName>
        <fullName evidence="9">Taurine transport system permease protein</fullName>
    </submittedName>
</protein>
<feature type="domain" description="ABC transmembrane type-1" evidence="8">
    <location>
        <begin position="94"/>
        <end position="274"/>
    </location>
</feature>
<evidence type="ECO:0000259" key="8">
    <source>
        <dbReference type="PROSITE" id="PS50928"/>
    </source>
</evidence>
<dbReference type="Proteomes" id="UP000198960">
    <property type="component" value="Unassembled WGS sequence"/>
</dbReference>
<keyword evidence="2 7" id="KW-0813">Transport</keyword>
<comment type="similarity">
    <text evidence="7">Belongs to the binding-protein-dependent transport system permease family.</text>
</comment>
<organism evidence="9 10">
    <name type="scientific">Trujillonella endophytica</name>
    <dbReference type="NCBI Taxonomy" id="673521"/>
    <lineage>
        <taxon>Bacteria</taxon>
        <taxon>Bacillati</taxon>
        <taxon>Actinomycetota</taxon>
        <taxon>Actinomycetes</taxon>
        <taxon>Geodermatophilales</taxon>
        <taxon>Geodermatophilaceae</taxon>
        <taxon>Trujillonella</taxon>
    </lineage>
</organism>
<evidence type="ECO:0000256" key="2">
    <source>
        <dbReference type="ARBA" id="ARBA00022448"/>
    </source>
</evidence>
<dbReference type="GO" id="GO:0005886">
    <property type="term" value="C:plasma membrane"/>
    <property type="evidence" value="ECO:0007669"/>
    <property type="project" value="UniProtKB-SubCell"/>
</dbReference>
<accession>A0A1H8W9F8</accession>
<feature type="transmembrane region" description="Helical" evidence="7">
    <location>
        <begin position="101"/>
        <end position="122"/>
    </location>
</feature>
<dbReference type="EMBL" id="FOEE01000018">
    <property type="protein sequence ID" value="SEP24284.1"/>
    <property type="molecule type" value="Genomic_DNA"/>
</dbReference>
<dbReference type="PROSITE" id="PS50928">
    <property type="entry name" value="ABC_TM1"/>
    <property type="match status" value="1"/>
</dbReference>
<feature type="transmembrane region" description="Helical" evidence="7">
    <location>
        <begin position="255"/>
        <end position="277"/>
    </location>
</feature>
<keyword evidence="3" id="KW-1003">Cell membrane</keyword>
<keyword evidence="4 7" id="KW-0812">Transmembrane</keyword>
<feature type="transmembrane region" description="Helical" evidence="7">
    <location>
        <begin position="34"/>
        <end position="54"/>
    </location>
</feature>
<dbReference type="OrthoDB" id="3173654at2"/>
<dbReference type="Pfam" id="PF00528">
    <property type="entry name" value="BPD_transp_1"/>
    <property type="match status" value="1"/>
</dbReference>
<feature type="transmembrane region" description="Helical" evidence="7">
    <location>
        <begin position="134"/>
        <end position="154"/>
    </location>
</feature>
<dbReference type="PANTHER" id="PTHR30151">
    <property type="entry name" value="ALKANE SULFONATE ABC TRANSPORTER-RELATED, MEMBRANE SUBUNIT"/>
    <property type="match status" value="1"/>
</dbReference>
<dbReference type="GO" id="GO:0055085">
    <property type="term" value="P:transmembrane transport"/>
    <property type="evidence" value="ECO:0007669"/>
    <property type="project" value="InterPro"/>
</dbReference>